<feature type="compositionally biased region" description="Polar residues" evidence="2">
    <location>
        <begin position="378"/>
        <end position="392"/>
    </location>
</feature>
<feature type="compositionally biased region" description="Low complexity" evidence="2">
    <location>
        <begin position="49"/>
        <end position="65"/>
    </location>
</feature>
<dbReference type="InParanoid" id="Q22GD9"/>
<feature type="region of interest" description="Disordered" evidence="2">
    <location>
        <begin position="378"/>
        <end position="422"/>
    </location>
</feature>
<name>Q22GD9_TETTS</name>
<evidence type="ECO:0000313" key="4">
    <source>
        <dbReference type="EMBL" id="EAR84392.2"/>
    </source>
</evidence>
<dbReference type="InterPro" id="IPR006880">
    <property type="entry name" value="INO80B_C"/>
</dbReference>
<dbReference type="HOGENOM" id="CLU_651328_0_0_1"/>
<feature type="compositionally biased region" description="Acidic residues" evidence="2">
    <location>
        <begin position="132"/>
        <end position="148"/>
    </location>
</feature>
<feature type="compositionally biased region" description="Basic and acidic residues" evidence="2">
    <location>
        <begin position="405"/>
        <end position="422"/>
    </location>
</feature>
<dbReference type="InterPro" id="IPR029523">
    <property type="entry name" value="INO80B/Ies2"/>
</dbReference>
<evidence type="ECO:0000313" key="5">
    <source>
        <dbReference type="Proteomes" id="UP000009168"/>
    </source>
</evidence>
<dbReference type="KEGG" id="tet:TTHERM_00703840"/>
<feature type="domain" description="INO80 complex subunit B-like conserved region" evidence="3">
    <location>
        <begin position="264"/>
        <end position="349"/>
    </location>
</feature>
<organism evidence="4 5">
    <name type="scientific">Tetrahymena thermophila (strain SB210)</name>
    <dbReference type="NCBI Taxonomy" id="312017"/>
    <lineage>
        <taxon>Eukaryota</taxon>
        <taxon>Sar</taxon>
        <taxon>Alveolata</taxon>
        <taxon>Ciliophora</taxon>
        <taxon>Intramacronucleata</taxon>
        <taxon>Oligohymenophorea</taxon>
        <taxon>Hymenostomatida</taxon>
        <taxon>Tetrahymenina</taxon>
        <taxon>Tetrahymenidae</taxon>
        <taxon>Tetrahymena</taxon>
    </lineage>
</organism>
<feature type="compositionally biased region" description="Basic and acidic residues" evidence="2">
    <location>
        <begin position="308"/>
        <end position="318"/>
    </location>
</feature>
<feature type="region of interest" description="Disordered" evidence="2">
    <location>
        <begin position="24"/>
        <end position="158"/>
    </location>
</feature>
<accession>Q22GD9</accession>
<feature type="region of interest" description="Disordered" evidence="2">
    <location>
        <begin position="301"/>
        <end position="320"/>
    </location>
</feature>
<dbReference type="eggNOG" id="ENOG502R3B5">
    <property type="taxonomic scope" value="Eukaryota"/>
</dbReference>
<proteinExistence type="predicted"/>
<feature type="compositionally biased region" description="Basic and acidic residues" evidence="2">
    <location>
        <begin position="110"/>
        <end position="119"/>
    </location>
</feature>
<evidence type="ECO:0000256" key="2">
    <source>
        <dbReference type="SAM" id="MobiDB-lite"/>
    </source>
</evidence>
<gene>
    <name evidence="4" type="ORF">TTHERM_00703840</name>
</gene>
<dbReference type="PANTHER" id="PTHR21561:SF12">
    <property type="entry name" value="INO80 COMPLEX SUBUNIT B"/>
    <property type="match status" value="1"/>
</dbReference>
<dbReference type="OMA" id="ERYATNE"/>
<feature type="coiled-coil region" evidence="1">
    <location>
        <begin position="263"/>
        <end position="290"/>
    </location>
</feature>
<feature type="compositionally biased region" description="Acidic residues" evidence="2">
    <location>
        <begin position="170"/>
        <end position="185"/>
    </location>
</feature>
<dbReference type="OrthoDB" id="10684548at2759"/>
<dbReference type="GO" id="GO:0031011">
    <property type="term" value="C:Ino80 complex"/>
    <property type="evidence" value="ECO:0007669"/>
    <property type="project" value="InterPro"/>
</dbReference>
<reference evidence="5" key="1">
    <citation type="journal article" date="2006" name="PLoS Biol.">
        <title>Macronuclear genome sequence of the ciliate Tetrahymena thermophila, a model eukaryote.</title>
        <authorList>
            <person name="Eisen J.A."/>
            <person name="Coyne R.S."/>
            <person name="Wu M."/>
            <person name="Wu D."/>
            <person name="Thiagarajan M."/>
            <person name="Wortman J.R."/>
            <person name="Badger J.H."/>
            <person name="Ren Q."/>
            <person name="Amedeo P."/>
            <person name="Jones K.M."/>
            <person name="Tallon L.J."/>
            <person name="Delcher A.L."/>
            <person name="Salzberg S.L."/>
            <person name="Silva J.C."/>
            <person name="Haas B.J."/>
            <person name="Majoros W.H."/>
            <person name="Farzad M."/>
            <person name="Carlton J.M."/>
            <person name="Smith R.K. Jr."/>
            <person name="Garg J."/>
            <person name="Pearlman R.E."/>
            <person name="Karrer K.M."/>
            <person name="Sun L."/>
            <person name="Manning G."/>
            <person name="Elde N.C."/>
            <person name="Turkewitz A.P."/>
            <person name="Asai D.J."/>
            <person name="Wilkes D.E."/>
            <person name="Wang Y."/>
            <person name="Cai H."/>
            <person name="Collins K."/>
            <person name="Stewart B.A."/>
            <person name="Lee S.R."/>
            <person name="Wilamowska K."/>
            <person name="Weinberg Z."/>
            <person name="Ruzzo W.L."/>
            <person name="Wloga D."/>
            <person name="Gaertig J."/>
            <person name="Frankel J."/>
            <person name="Tsao C.-C."/>
            <person name="Gorovsky M.A."/>
            <person name="Keeling P.J."/>
            <person name="Waller R.F."/>
            <person name="Patron N.J."/>
            <person name="Cherry J.M."/>
            <person name="Stover N.A."/>
            <person name="Krieger C.J."/>
            <person name="del Toro C."/>
            <person name="Ryder H.F."/>
            <person name="Williamson S.C."/>
            <person name="Barbeau R.A."/>
            <person name="Hamilton E.P."/>
            <person name="Orias E."/>
        </authorList>
    </citation>
    <scope>NUCLEOTIDE SEQUENCE [LARGE SCALE GENOMIC DNA]</scope>
    <source>
        <strain evidence="5">SB210</strain>
    </source>
</reference>
<dbReference type="Pfam" id="PF04795">
    <property type="entry name" value="PAPA-1"/>
    <property type="match status" value="1"/>
</dbReference>
<dbReference type="PANTHER" id="PTHR21561">
    <property type="entry name" value="INO80 COMPLEX SUBUNIT B"/>
    <property type="match status" value="1"/>
</dbReference>
<dbReference type="EMBL" id="GG662460">
    <property type="protein sequence ID" value="EAR84392.2"/>
    <property type="molecule type" value="Genomic_DNA"/>
</dbReference>
<dbReference type="RefSeq" id="XP_001032055.2">
    <property type="nucleotide sequence ID" value="XM_001032055.3"/>
</dbReference>
<dbReference type="GO" id="GO:0006338">
    <property type="term" value="P:chromatin remodeling"/>
    <property type="evidence" value="ECO:0007669"/>
    <property type="project" value="InterPro"/>
</dbReference>
<evidence type="ECO:0000256" key="1">
    <source>
        <dbReference type="SAM" id="Coils"/>
    </source>
</evidence>
<dbReference type="AlphaFoldDB" id="Q22GD9"/>
<protein>
    <submittedName>
        <fullName evidence="4">PAPA-like motif protein</fullName>
    </submittedName>
</protein>
<dbReference type="SMART" id="SM01406">
    <property type="entry name" value="PAPA-1"/>
    <property type="match status" value="1"/>
</dbReference>
<dbReference type="GeneID" id="7831887"/>
<sequence>MYRVEFVLRGEVAFEADVDLPALEEEEQLQEQNNQQNKTRGRKPGKRGAVAPQVPVVSQSAVSKNNKNKKTQPPPPPPPQSQKKGQIASRYSSRRRKGQHDDDLLEEESEKPYKEEQPQKKLKKGKKQVVDSDIEADEEDEEEMQGSEDEAKLLELEGELEEELAHLGEDGEDVDNFEEDDENEELEKLERYATNERPIAKLSQRFKDLENLSDSNLSEDPNYQKLTKRQKNIVKNNMSGQVETEYLQLPNQSSRKKNKFVTEEDQMKKIEKEEKRRAQMQKQIEDLKRQTVDKILNEAGTKQKKRKEKEEIEKDNKINHQYRKLPQGMPRIRILNNSQGSIVSITKTAFHPLLNPFPVVFENNLMGDLESQTIQNEDQNLSQQQNVVSGQNDQKDNESNNNDINNKKEIEEDSSKLMEESS</sequence>
<feature type="region of interest" description="Disordered" evidence="2">
    <location>
        <begin position="166"/>
        <end position="185"/>
    </location>
</feature>
<evidence type="ECO:0000259" key="3">
    <source>
        <dbReference type="SMART" id="SM01406"/>
    </source>
</evidence>
<keyword evidence="5" id="KW-1185">Reference proteome</keyword>
<dbReference type="Proteomes" id="UP000009168">
    <property type="component" value="Unassembled WGS sequence"/>
</dbReference>
<keyword evidence="1" id="KW-0175">Coiled coil</keyword>